<name>A0A2T0GXF1_ACTMO</name>
<keyword evidence="1" id="KW-0812">Transmembrane</keyword>
<proteinExistence type="predicted"/>
<dbReference type="Proteomes" id="UP000239352">
    <property type="component" value="Unassembled WGS sequence"/>
</dbReference>
<keyword evidence="3" id="KW-1185">Reference proteome</keyword>
<feature type="transmembrane region" description="Helical" evidence="1">
    <location>
        <begin position="162"/>
        <end position="181"/>
    </location>
</feature>
<evidence type="ECO:0000313" key="3">
    <source>
        <dbReference type="Proteomes" id="UP000239352"/>
    </source>
</evidence>
<reference evidence="2 3" key="1">
    <citation type="submission" date="2018-03" db="EMBL/GenBank/DDBJ databases">
        <title>Actinopolyspora mortivallis from Sahara, screening for active biomolecules.</title>
        <authorList>
            <person name="Selama O."/>
            <person name="Wellington E.M.H."/>
            <person name="Hacene H."/>
        </authorList>
    </citation>
    <scope>NUCLEOTIDE SEQUENCE [LARGE SCALE GENOMIC DNA]</scope>
    <source>
        <strain evidence="2 3">M5A</strain>
    </source>
</reference>
<dbReference type="RefSeq" id="WP_106113367.1">
    <property type="nucleotide sequence ID" value="NZ_PVSR01000009.1"/>
</dbReference>
<dbReference type="InParanoid" id="A0A2T0GXF1"/>
<feature type="transmembrane region" description="Helical" evidence="1">
    <location>
        <begin position="137"/>
        <end position="155"/>
    </location>
</feature>
<accession>A0A2T0GXF1</accession>
<dbReference type="AlphaFoldDB" id="A0A2T0GXF1"/>
<organism evidence="2 3">
    <name type="scientific">Actinopolyspora mortivallis</name>
    <dbReference type="NCBI Taxonomy" id="33906"/>
    <lineage>
        <taxon>Bacteria</taxon>
        <taxon>Bacillati</taxon>
        <taxon>Actinomycetota</taxon>
        <taxon>Actinomycetes</taxon>
        <taxon>Actinopolysporales</taxon>
        <taxon>Actinopolysporaceae</taxon>
        <taxon>Actinopolyspora</taxon>
    </lineage>
</organism>
<gene>
    <name evidence="2" type="ORF">CEP50_08365</name>
</gene>
<evidence type="ECO:0000313" key="2">
    <source>
        <dbReference type="EMBL" id="PRW63789.1"/>
    </source>
</evidence>
<protein>
    <submittedName>
        <fullName evidence="2">Uncharacterized protein</fullName>
    </submittedName>
</protein>
<feature type="transmembrane region" description="Helical" evidence="1">
    <location>
        <begin position="187"/>
        <end position="207"/>
    </location>
</feature>
<feature type="transmembrane region" description="Helical" evidence="1">
    <location>
        <begin position="112"/>
        <end position="131"/>
    </location>
</feature>
<keyword evidence="1" id="KW-0472">Membrane</keyword>
<evidence type="ECO:0000256" key="1">
    <source>
        <dbReference type="SAM" id="Phobius"/>
    </source>
</evidence>
<feature type="transmembrane region" description="Helical" evidence="1">
    <location>
        <begin position="70"/>
        <end position="91"/>
    </location>
</feature>
<sequence>MTEERTSEGPSPSPAEMLAITEQQHQRTERALDVSPGLLFGTWGLAWGLGFGELYLTAGPDPVLDVPFRYALSAFLLLIVGAGVVTAWHLAGSLRGLRGPAQRSGAMYGWSWTLGFVALGMMIGAVGRLGISDEVYAMLWTSGSGLLVGTLYLSCGALTRDWLQYGVGAWILLVNAIGAFTGIPHHYLVMSLAGGGGFLLAGVVFALRGRTRSAPFPGKGGVALKGGR</sequence>
<comment type="caution">
    <text evidence="2">The sequence shown here is derived from an EMBL/GenBank/DDBJ whole genome shotgun (WGS) entry which is preliminary data.</text>
</comment>
<keyword evidence="1" id="KW-1133">Transmembrane helix</keyword>
<feature type="transmembrane region" description="Helical" evidence="1">
    <location>
        <begin position="37"/>
        <end position="58"/>
    </location>
</feature>
<dbReference type="EMBL" id="PVSR01000009">
    <property type="protein sequence ID" value="PRW63789.1"/>
    <property type="molecule type" value="Genomic_DNA"/>
</dbReference>
<dbReference type="STRING" id="1050202.GCA_000384035_00420"/>